<keyword evidence="6" id="KW-1015">Disulfide bond</keyword>
<keyword evidence="5" id="KW-0677">Repeat</keyword>
<dbReference type="GO" id="GO:0005615">
    <property type="term" value="C:extracellular space"/>
    <property type="evidence" value="ECO:0007669"/>
    <property type="project" value="TreeGrafter"/>
</dbReference>
<dbReference type="SMART" id="SM00032">
    <property type="entry name" value="CCP"/>
    <property type="match status" value="3"/>
</dbReference>
<evidence type="ECO:0000313" key="10">
    <source>
        <dbReference type="Ensembl" id="ENSVKKP00000025570.1"/>
    </source>
</evidence>
<dbReference type="InterPro" id="IPR000436">
    <property type="entry name" value="Sushi_SCR_CCP_dom"/>
</dbReference>
<dbReference type="FunFam" id="2.10.70.10:FF:000060">
    <property type="entry name" value="Complement inhibitory factor H"/>
    <property type="match status" value="1"/>
</dbReference>
<comment type="caution">
    <text evidence="8">Lacks conserved residue(s) required for the propagation of feature annotation.</text>
</comment>
<keyword evidence="7" id="KW-0325">Glycoprotein</keyword>
<reference evidence="10" key="1">
    <citation type="submission" date="2025-08" db="UniProtKB">
        <authorList>
            <consortium name="Ensembl"/>
        </authorList>
    </citation>
    <scope>IDENTIFICATION</scope>
</reference>
<evidence type="ECO:0000256" key="3">
    <source>
        <dbReference type="ARBA" id="ARBA00022659"/>
    </source>
</evidence>
<proteinExistence type="predicted"/>
<evidence type="ECO:0000256" key="7">
    <source>
        <dbReference type="ARBA" id="ARBA00023180"/>
    </source>
</evidence>
<evidence type="ECO:0000256" key="2">
    <source>
        <dbReference type="ARBA" id="ARBA00022525"/>
    </source>
</evidence>
<dbReference type="InterPro" id="IPR035976">
    <property type="entry name" value="Sushi/SCR/CCP_sf"/>
</dbReference>
<evidence type="ECO:0000259" key="9">
    <source>
        <dbReference type="PROSITE" id="PS50923"/>
    </source>
</evidence>
<dbReference type="Pfam" id="PF00084">
    <property type="entry name" value="Sushi"/>
    <property type="match status" value="2"/>
</dbReference>
<dbReference type="Ensembl" id="ENSVKKT00000026188.1">
    <property type="protein sequence ID" value="ENSVKKP00000025570.1"/>
    <property type="gene ID" value="ENSVKKG00000016777.1"/>
</dbReference>
<dbReference type="PANTHER" id="PTHR45785">
    <property type="entry name" value="COMPLEMENT FACTOR H-RELATED"/>
    <property type="match status" value="1"/>
</dbReference>
<dbReference type="GO" id="GO:0006956">
    <property type="term" value="P:complement activation"/>
    <property type="evidence" value="ECO:0007669"/>
    <property type="project" value="TreeGrafter"/>
</dbReference>
<dbReference type="GO" id="GO:0001851">
    <property type="term" value="F:complement component C3b binding"/>
    <property type="evidence" value="ECO:0007669"/>
    <property type="project" value="TreeGrafter"/>
</dbReference>
<dbReference type="CDD" id="cd00033">
    <property type="entry name" value="CCP"/>
    <property type="match status" value="1"/>
</dbReference>
<evidence type="ECO:0000256" key="6">
    <source>
        <dbReference type="ARBA" id="ARBA00023157"/>
    </source>
</evidence>
<evidence type="ECO:0000256" key="1">
    <source>
        <dbReference type="ARBA" id="ARBA00004613"/>
    </source>
</evidence>
<evidence type="ECO:0000256" key="8">
    <source>
        <dbReference type="PROSITE-ProRule" id="PRU00302"/>
    </source>
</evidence>
<evidence type="ECO:0000256" key="4">
    <source>
        <dbReference type="ARBA" id="ARBA00022729"/>
    </source>
</evidence>
<dbReference type="FunFam" id="2.10.70.10:FF:000054">
    <property type="entry name" value="Complement inhibitory factor H"/>
    <property type="match status" value="1"/>
</dbReference>
<reference evidence="10" key="2">
    <citation type="submission" date="2025-09" db="UniProtKB">
        <authorList>
            <consortium name="Ensembl"/>
        </authorList>
    </citation>
    <scope>IDENTIFICATION</scope>
</reference>
<dbReference type="PANTHER" id="PTHR45785:SF7">
    <property type="entry name" value="COMPLEMENT FACTOR H"/>
    <property type="match status" value="1"/>
</dbReference>
<keyword evidence="4" id="KW-0732">Signal</keyword>
<dbReference type="AlphaFoldDB" id="A0A8D2LPE9"/>
<accession>A0A8D2LPE9</accession>
<sequence>MLISDYQYFSPEIACLPPQLPNGNFRPMQSQYKFEDAIEIYCNAGYKSSGPISKCTESGWSPPPWCKRKYLASCLGCEYPDIENGRLEDYYESRRINNIPVTLGQSVDFSCNTGFLSARRHHWDRVQCTTLGWYPEPKCLIPCTASEEDMGRNNIKLRWKSDTKLYSESGDTIEFTCIHDFSLAQGSPPFRAQCRDGTITYPRCRYSAIEPH</sequence>
<keyword evidence="3 8" id="KW-0768">Sushi</keyword>
<protein>
    <recommendedName>
        <fullName evidence="9">Sushi domain-containing protein</fullName>
    </recommendedName>
</protein>
<dbReference type="Gene3D" id="2.10.70.10">
    <property type="entry name" value="Complement Module, domain 1"/>
    <property type="match status" value="3"/>
</dbReference>
<dbReference type="Proteomes" id="UP000694545">
    <property type="component" value="Unplaced"/>
</dbReference>
<organism evidence="10 11">
    <name type="scientific">Varanus komodoensis</name>
    <name type="common">Komodo dragon</name>
    <dbReference type="NCBI Taxonomy" id="61221"/>
    <lineage>
        <taxon>Eukaryota</taxon>
        <taxon>Metazoa</taxon>
        <taxon>Chordata</taxon>
        <taxon>Craniata</taxon>
        <taxon>Vertebrata</taxon>
        <taxon>Euteleostomi</taxon>
        <taxon>Lepidosauria</taxon>
        <taxon>Squamata</taxon>
        <taxon>Bifurcata</taxon>
        <taxon>Unidentata</taxon>
        <taxon>Episquamata</taxon>
        <taxon>Toxicofera</taxon>
        <taxon>Anguimorpha</taxon>
        <taxon>Paleoanguimorpha</taxon>
        <taxon>Varanoidea</taxon>
        <taxon>Varanidae</taxon>
        <taxon>Varanus</taxon>
    </lineage>
</organism>
<evidence type="ECO:0000313" key="11">
    <source>
        <dbReference type="Proteomes" id="UP000694545"/>
    </source>
</evidence>
<keyword evidence="11" id="KW-1185">Reference proteome</keyword>
<dbReference type="InterPro" id="IPR051503">
    <property type="entry name" value="ComplSys_Reg/VirEntry_Med"/>
</dbReference>
<name>A0A8D2LPE9_VARKO</name>
<dbReference type="OMA" id="YYESRRI"/>
<keyword evidence="2" id="KW-0964">Secreted</keyword>
<dbReference type="SUPFAM" id="SSF57535">
    <property type="entry name" value="Complement control module/SCR domain"/>
    <property type="match status" value="3"/>
</dbReference>
<feature type="domain" description="Sushi" evidence="9">
    <location>
        <begin position="13"/>
        <end position="68"/>
    </location>
</feature>
<dbReference type="PROSITE" id="PS50923">
    <property type="entry name" value="SUSHI"/>
    <property type="match status" value="1"/>
</dbReference>
<comment type="subcellular location">
    <subcellularLocation>
        <location evidence="1">Secreted</location>
    </subcellularLocation>
</comment>
<evidence type="ECO:0000256" key="5">
    <source>
        <dbReference type="ARBA" id="ARBA00022737"/>
    </source>
</evidence>